<evidence type="ECO:0000313" key="2">
    <source>
        <dbReference type="Proteomes" id="UP001054889"/>
    </source>
</evidence>
<organism evidence="1 2">
    <name type="scientific">Eleusine coracana subsp. coracana</name>
    <dbReference type="NCBI Taxonomy" id="191504"/>
    <lineage>
        <taxon>Eukaryota</taxon>
        <taxon>Viridiplantae</taxon>
        <taxon>Streptophyta</taxon>
        <taxon>Embryophyta</taxon>
        <taxon>Tracheophyta</taxon>
        <taxon>Spermatophyta</taxon>
        <taxon>Magnoliopsida</taxon>
        <taxon>Liliopsida</taxon>
        <taxon>Poales</taxon>
        <taxon>Poaceae</taxon>
        <taxon>PACMAD clade</taxon>
        <taxon>Chloridoideae</taxon>
        <taxon>Cynodonteae</taxon>
        <taxon>Eleusininae</taxon>
        <taxon>Eleusine</taxon>
    </lineage>
</organism>
<reference evidence="1" key="2">
    <citation type="submission" date="2021-12" db="EMBL/GenBank/DDBJ databases">
        <title>Resequencing data analysis of finger millet.</title>
        <authorList>
            <person name="Hatakeyama M."/>
            <person name="Aluri S."/>
            <person name="Balachadran M.T."/>
            <person name="Sivarajan S.R."/>
            <person name="Poveda L."/>
            <person name="Shimizu-Inatsugi R."/>
            <person name="Schlapbach R."/>
            <person name="Sreeman S.M."/>
            <person name="Shimizu K.K."/>
        </authorList>
    </citation>
    <scope>NUCLEOTIDE SEQUENCE</scope>
</reference>
<dbReference type="Proteomes" id="UP001054889">
    <property type="component" value="Unassembled WGS sequence"/>
</dbReference>
<proteinExistence type="predicted"/>
<accession>A0AAV5EDB4</accession>
<name>A0AAV5EDB4_ELECO</name>
<dbReference type="AlphaFoldDB" id="A0AAV5EDB4"/>
<evidence type="ECO:0000313" key="1">
    <source>
        <dbReference type="EMBL" id="GJN20494.1"/>
    </source>
</evidence>
<comment type="caution">
    <text evidence="1">The sequence shown here is derived from an EMBL/GenBank/DDBJ whole genome shotgun (WGS) entry which is preliminary data.</text>
</comment>
<dbReference type="EMBL" id="BQKI01000075">
    <property type="protein sequence ID" value="GJN20494.1"/>
    <property type="molecule type" value="Genomic_DNA"/>
</dbReference>
<keyword evidence="2" id="KW-1185">Reference proteome</keyword>
<gene>
    <name evidence="1" type="primary">gb07879</name>
    <name evidence="1" type="ORF">PR202_gb07879</name>
</gene>
<protein>
    <recommendedName>
        <fullName evidence="3">Secreted protein</fullName>
    </recommendedName>
</protein>
<reference evidence="1" key="1">
    <citation type="journal article" date="2018" name="DNA Res.">
        <title>Multiple hybrid de novo genome assembly of finger millet, an orphan allotetraploid crop.</title>
        <authorList>
            <person name="Hatakeyama M."/>
            <person name="Aluri S."/>
            <person name="Balachadran M.T."/>
            <person name="Sivarajan S.R."/>
            <person name="Patrignani A."/>
            <person name="Gruter S."/>
            <person name="Poveda L."/>
            <person name="Shimizu-Inatsugi R."/>
            <person name="Baeten J."/>
            <person name="Francoijs K.J."/>
            <person name="Nataraja K.N."/>
            <person name="Reddy Y.A.N."/>
            <person name="Phadnis S."/>
            <person name="Ravikumar R.L."/>
            <person name="Schlapbach R."/>
            <person name="Sreeman S.M."/>
            <person name="Shimizu K.K."/>
        </authorList>
    </citation>
    <scope>NUCLEOTIDE SEQUENCE</scope>
</reference>
<sequence>MCSLLRLSVIGWVVRSTGRWRDRTRRRDRLRSCYGLWCRSTGWVAPTRQPHLRMPSERSVSSSSRPILSVRPGCFNC</sequence>
<evidence type="ECO:0008006" key="3">
    <source>
        <dbReference type="Google" id="ProtNLM"/>
    </source>
</evidence>